<dbReference type="STRING" id="1177982.SAMN04489711_1142"/>
<comment type="similarity">
    <text evidence="1 2">Belongs to the RTX toxin acyltransferase family.</text>
</comment>
<proteinExistence type="inferred from homology"/>
<dbReference type="InterPro" id="IPR003996">
    <property type="entry name" value="RTX_toxin-activating_protC_bac"/>
</dbReference>
<evidence type="ECO:0000313" key="3">
    <source>
        <dbReference type="EMBL" id="SFF14054.1"/>
    </source>
</evidence>
<dbReference type="OrthoDB" id="8596436at2"/>
<reference evidence="4" key="1">
    <citation type="submission" date="2016-10" db="EMBL/GenBank/DDBJ databases">
        <authorList>
            <person name="Varghese N."/>
            <person name="Submissions S."/>
        </authorList>
    </citation>
    <scope>NUCLEOTIDE SEQUENCE [LARGE SCALE GENOMIC DNA]</scope>
    <source>
        <strain evidence="4">DSM 27981</strain>
    </source>
</reference>
<comment type="function">
    <text evidence="2">Involved in fatty acylation of protoxin at internal lysine residues, thereby converting it to the active toxin.</text>
</comment>
<keyword evidence="2 3" id="KW-0012">Acyltransferase</keyword>
<keyword evidence="2" id="KW-0204">Cytolysis</keyword>
<evidence type="ECO:0000256" key="1">
    <source>
        <dbReference type="ARBA" id="ARBA00005686"/>
    </source>
</evidence>
<evidence type="ECO:0000313" key="4">
    <source>
        <dbReference type="Proteomes" id="UP000199119"/>
    </source>
</evidence>
<dbReference type="GO" id="GO:0016746">
    <property type="term" value="F:acyltransferase activity"/>
    <property type="evidence" value="ECO:0007669"/>
    <property type="project" value="UniProtKB-UniRule"/>
</dbReference>
<dbReference type="GO" id="GO:0005737">
    <property type="term" value="C:cytoplasm"/>
    <property type="evidence" value="ECO:0007669"/>
    <property type="project" value="UniProtKB-SubCell"/>
</dbReference>
<protein>
    <recommendedName>
        <fullName evidence="2">RTX toxin-activating lysine-acyltransferase</fullName>
        <ecNumber evidence="2">2.3.1.-</ecNumber>
    </recommendedName>
</protein>
<dbReference type="RefSeq" id="WP_092940715.1">
    <property type="nucleotide sequence ID" value="NZ_FONX01000014.1"/>
</dbReference>
<accession>A0A1I2G8L8</accession>
<dbReference type="Proteomes" id="UP000199119">
    <property type="component" value="Unassembled WGS sequence"/>
</dbReference>
<comment type="subcellular location">
    <subcellularLocation>
        <location evidence="2">Cytoplasm</location>
    </subcellularLocation>
</comment>
<dbReference type="GO" id="GO:0009404">
    <property type="term" value="P:toxin metabolic process"/>
    <property type="evidence" value="ECO:0007669"/>
    <property type="project" value="UniProtKB-UniRule"/>
</dbReference>
<dbReference type="EMBL" id="FONX01000014">
    <property type="protein sequence ID" value="SFF14054.1"/>
    <property type="molecule type" value="Genomic_DNA"/>
</dbReference>
<dbReference type="GO" id="GO:0031640">
    <property type="term" value="P:killing of cells of another organism"/>
    <property type="evidence" value="ECO:0007669"/>
    <property type="project" value="UniProtKB-KW"/>
</dbReference>
<keyword evidence="2" id="KW-0963">Cytoplasm</keyword>
<gene>
    <name evidence="3" type="ORF">SAMN04489711_1142</name>
</gene>
<name>A0A1I2G8L8_9BURK</name>
<keyword evidence="2 3" id="KW-0808">Transferase</keyword>
<dbReference type="PRINTS" id="PR01489">
    <property type="entry name" value="RTXTOXINC"/>
</dbReference>
<organism evidence="3 4">
    <name type="scientific">Paracidovorax wautersii</name>
    <dbReference type="NCBI Taxonomy" id="1177982"/>
    <lineage>
        <taxon>Bacteria</taxon>
        <taxon>Pseudomonadati</taxon>
        <taxon>Pseudomonadota</taxon>
        <taxon>Betaproteobacteria</taxon>
        <taxon>Burkholderiales</taxon>
        <taxon>Comamonadaceae</taxon>
        <taxon>Paracidovorax</taxon>
    </lineage>
</organism>
<dbReference type="Pfam" id="PF02794">
    <property type="entry name" value="HlyC"/>
    <property type="match status" value="1"/>
</dbReference>
<sequence>MRFDSLDVIAPGVPDAPCNEAEVMGSAVWLYMHSASHQSMPLHLLSVLLLPAIKRRQFVLATENGQPAFFLTWAMFSPDAERRYIARPPEAMPEADWTSGDRMWILDWVAPFGHTRASRQLLTRLFPTQNVRALYHRGDTRGLRVLHFRGIAVMPEEARAWAALHPIQPAAVNASRIPGGSDADSSEVQQ</sequence>
<dbReference type="EC" id="2.3.1.-" evidence="2"/>
<evidence type="ECO:0000256" key="2">
    <source>
        <dbReference type="RuleBase" id="RU368102"/>
    </source>
</evidence>
<dbReference type="AlphaFoldDB" id="A0A1I2G8L8"/>
<keyword evidence="4" id="KW-1185">Reference proteome</keyword>